<dbReference type="Proteomes" id="UP000829925">
    <property type="component" value="Chromosome"/>
</dbReference>
<keyword evidence="1" id="KW-0732">Signal</keyword>
<dbReference type="Pfam" id="PF19573">
    <property type="entry name" value="DUF6089"/>
    <property type="match status" value="1"/>
</dbReference>
<dbReference type="EMBL" id="CP095053">
    <property type="protein sequence ID" value="UOR04375.1"/>
    <property type="molecule type" value="Genomic_DNA"/>
</dbReference>
<keyword evidence="4" id="KW-1185">Reference proteome</keyword>
<feature type="signal peptide" evidence="1">
    <location>
        <begin position="1"/>
        <end position="24"/>
    </location>
</feature>
<reference evidence="3 4" key="1">
    <citation type="submission" date="2022-04" db="EMBL/GenBank/DDBJ databases">
        <title>Hymenobacter sp. isolated from the air.</title>
        <authorList>
            <person name="Won M."/>
            <person name="Lee C.-M."/>
            <person name="Woen H.-Y."/>
            <person name="Kwon S.-W."/>
        </authorList>
    </citation>
    <scope>NUCLEOTIDE SEQUENCE [LARGE SCALE GENOMIC DNA]</scope>
    <source>
        <strain evidence="4">5413 J-13</strain>
    </source>
</reference>
<evidence type="ECO:0000256" key="1">
    <source>
        <dbReference type="SAM" id="SignalP"/>
    </source>
</evidence>
<name>A0A8T9SRD2_9BACT</name>
<evidence type="ECO:0000313" key="3">
    <source>
        <dbReference type="EMBL" id="UOR04375.1"/>
    </source>
</evidence>
<evidence type="ECO:0000259" key="2">
    <source>
        <dbReference type="Pfam" id="PF19573"/>
    </source>
</evidence>
<dbReference type="Gene3D" id="2.40.160.20">
    <property type="match status" value="1"/>
</dbReference>
<dbReference type="RefSeq" id="WP_245091956.1">
    <property type="nucleotide sequence ID" value="NZ_CP095053.1"/>
</dbReference>
<feature type="chain" id="PRO_5035898290" evidence="1">
    <location>
        <begin position="25"/>
        <end position="292"/>
    </location>
</feature>
<evidence type="ECO:0000313" key="4">
    <source>
        <dbReference type="Proteomes" id="UP000829925"/>
    </source>
</evidence>
<dbReference type="SUPFAM" id="SSF56925">
    <property type="entry name" value="OMPA-like"/>
    <property type="match status" value="1"/>
</dbReference>
<proteinExistence type="predicted"/>
<dbReference type="InterPro" id="IPR045743">
    <property type="entry name" value="DUF6089"/>
</dbReference>
<gene>
    <name evidence="3" type="ORF">MUN82_15675</name>
</gene>
<organism evidence="3 4">
    <name type="scientific">Hymenobacter aerilatus</name>
    <dbReference type="NCBI Taxonomy" id="2932251"/>
    <lineage>
        <taxon>Bacteria</taxon>
        <taxon>Pseudomonadati</taxon>
        <taxon>Bacteroidota</taxon>
        <taxon>Cytophagia</taxon>
        <taxon>Cytophagales</taxon>
        <taxon>Hymenobacteraceae</taxon>
        <taxon>Hymenobacter</taxon>
    </lineage>
</organism>
<dbReference type="KEGG" id="haei:MUN82_15675"/>
<protein>
    <submittedName>
        <fullName evidence="3">DUF6089 family protein</fullName>
    </submittedName>
</protein>
<sequence length="292" mass="32546">MKQLFTHTLASLLLMGLVATQANAQQFSKRKQYNSIGLSLNAMNYFGDIVPKTSLPSFRAAATRPNVGIYYMRRFSPRFSGKAALSYGRISGDDSKTADPNGAESRYRYNRNMNFRNDIVELSGMAVFDLIENRNNYLKRPDFVPYLTAGVAVFRHNPKGADANGNYVNLQPLQTEGVDYSLTQFAIPFGGGVRYRINKSFDIGLELITRKTFTDYLDDVSGTYADPSTLAPGAAQYFGYGITNSIRNGTNDFPGFTADDARRGKDGNDWYTTLGVTVNYILAPRVKNPKFR</sequence>
<accession>A0A8T9SRD2</accession>
<feature type="domain" description="DUF6089" evidence="2">
    <location>
        <begin position="27"/>
        <end position="221"/>
    </location>
</feature>
<dbReference type="InterPro" id="IPR011250">
    <property type="entry name" value="OMP/PagP_B-barrel"/>
</dbReference>
<dbReference type="AlphaFoldDB" id="A0A8T9SRD2"/>